<dbReference type="KEGG" id="fsl:EJO69_07805"/>
<feature type="domain" description="VWFA" evidence="2">
    <location>
        <begin position="91"/>
        <end position="291"/>
    </location>
</feature>
<dbReference type="InterPro" id="IPR036465">
    <property type="entry name" value="vWFA_dom_sf"/>
</dbReference>
<feature type="transmembrane region" description="Helical" evidence="1">
    <location>
        <begin position="54"/>
        <end position="75"/>
    </location>
</feature>
<proteinExistence type="predicted"/>
<protein>
    <submittedName>
        <fullName evidence="3">VWA domain-containing protein</fullName>
    </submittedName>
</protein>
<feature type="transmembrane region" description="Helical" evidence="1">
    <location>
        <begin position="313"/>
        <end position="332"/>
    </location>
</feature>
<evidence type="ECO:0000313" key="4">
    <source>
        <dbReference type="Proteomes" id="UP000270021"/>
    </source>
</evidence>
<sequence length="334" mass="36083">MVNPWALALPLVLLAIVAYRWSTPPRREGTVYVAHTLPGRLLPRYQARLRSLRLAAGAGLVVLAATAIAASVLVARPHSSEMRDEELASRDIVLCLDVSGSVIGFDSEVMEAFAELVGEFQGERVSLVIWNSNARVVFPLTDDYDLVSATLLEGAEALRTVPYTDVPADAEAYYSFTSGTFLTSTGGASLVGDGLVNCALQFDQPEEERSRSIILATDNEVSTPDAQIYTLPEAVRFADDRSIMIHGMYIETYYGSESFEARQLQSEIEAAGGYYLVAGDREAAAALLEQIEAQQAVALGADPVLILLDDPGVWPVLAAVGVALLIGIGWRYRL</sequence>
<dbReference type="InterPro" id="IPR002035">
    <property type="entry name" value="VWF_A"/>
</dbReference>
<keyword evidence="1" id="KW-0812">Transmembrane</keyword>
<dbReference type="OrthoDB" id="4623238at2"/>
<dbReference type="AlphaFoldDB" id="A0A3Q8WUI5"/>
<organism evidence="3 4">
    <name type="scientific">Flaviflexus salsibiostraticola</name>
    <dbReference type="NCBI Taxonomy" id="1282737"/>
    <lineage>
        <taxon>Bacteria</taxon>
        <taxon>Bacillati</taxon>
        <taxon>Actinomycetota</taxon>
        <taxon>Actinomycetes</taxon>
        <taxon>Actinomycetales</taxon>
        <taxon>Actinomycetaceae</taxon>
        <taxon>Flaviflexus</taxon>
    </lineage>
</organism>
<name>A0A3Q8WUI5_9ACTO</name>
<dbReference type="PROSITE" id="PS50234">
    <property type="entry name" value="VWFA"/>
    <property type="match status" value="1"/>
</dbReference>
<dbReference type="CDD" id="cd00198">
    <property type="entry name" value="vWFA"/>
    <property type="match status" value="1"/>
</dbReference>
<dbReference type="Gene3D" id="3.40.50.410">
    <property type="entry name" value="von Willebrand factor, type A domain"/>
    <property type="match status" value="1"/>
</dbReference>
<dbReference type="Proteomes" id="UP000270021">
    <property type="component" value="Chromosome"/>
</dbReference>
<keyword evidence="1" id="KW-1133">Transmembrane helix</keyword>
<dbReference type="RefSeq" id="WP_126040769.1">
    <property type="nucleotide sequence ID" value="NZ_CP034438.1"/>
</dbReference>
<evidence type="ECO:0000256" key="1">
    <source>
        <dbReference type="SAM" id="Phobius"/>
    </source>
</evidence>
<accession>A0A3Q8WUI5</accession>
<keyword evidence="4" id="KW-1185">Reference proteome</keyword>
<evidence type="ECO:0000313" key="3">
    <source>
        <dbReference type="EMBL" id="AZN30217.1"/>
    </source>
</evidence>
<dbReference type="EMBL" id="CP034438">
    <property type="protein sequence ID" value="AZN30217.1"/>
    <property type="molecule type" value="Genomic_DNA"/>
</dbReference>
<gene>
    <name evidence="3" type="ORF">EJO69_07805</name>
</gene>
<evidence type="ECO:0000259" key="2">
    <source>
        <dbReference type="PROSITE" id="PS50234"/>
    </source>
</evidence>
<dbReference type="SUPFAM" id="SSF53300">
    <property type="entry name" value="vWA-like"/>
    <property type="match status" value="1"/>
</dbReference>
<keyword evidence="1" id="KW-0472">Membrane</keyword>
<reference evidence="3 4" key="1">
    <citation type="submission" date="2018-12" db="EMBL/GenBank/DDBJ databases">
        <title>Complete genome sequence of Flaviflexus salsibiostraticola KCTC 33148.</title>
        <authorList>
            <person name="Bae J.-W."/>
        </authorList>
    </citation>
    <scope>NUCLEOTIDE SEQUENCE [LARGE SCALE GENOMIC DNA]</scope>
    <source>
        <strain evidence="3 4">KCTC 33148</strain>
    </source>
</reference>
<dbReference type="SMART" id="SM00327">
    <property type="entry name" value="VWA"/>
    <property type="match status" value="1"/>
</dbReference>